<evidence type="ECO:0000256" key="1">
    <source>
        <dbReference type="PROSITE-ProRule" id="PRU00339"/>
    </source>
</evidence>
<dbReference type="STRING" id="1641165.XM38_27450"/>
<protein>
    <submittedName>
        <fullName evidence="2">Uncharacterized protein</fullName>
    </submittedName>
</protein>
<dbReference type="Proteomes" id="UP000191901">
    <property type="component" value="Chromosome"/>
</dbReference>
<dbReference type="PANTHER" id="PTHR37910">
    <property type="entry name" value="EXPRESSED PROTEIN"/>
    <property type="match status" value="1"/>
</dbReference>
<dbReference type="Pfam" id="PF13432">
    <property type="entry name" value="TPR_16"/>
    <property type="match status" value="2"/>
</dbReference>
<dbReference type="InterPro" id="IPR019734">
    <property type="entry name" value="TPR_rpt"/>
</dbReference>
<reference evidence="2 3" key="1">
    <citation type="journal article" date="2016" name="Biochim. Biophys. Acta">
        <title>Characterization of red-shifted phycobilisomes isolated from the chlorophyll f-containing cyanobacterium Halomicronema hongdechloris.</title>
        <authorList>
            <person name="Li Y."/>
            <person name="Lin Y."/>
            <person name="Garvey C.J."/>
            <person name="Birch D."/>
            <person name="Corkery R.W."/>
            <person name="Loughlin P.C."/>
            <person name="Scheer H."/>
            <person name="Willows R.D."/>
            <person name="Chen M."/>
        </authorList>
    </citation>
    <scope>NUCLEOTIDE SEQUENCE [LARGE SCALE GENOMIC DNA]</scope>
    <source>
        <strain evidence="2 3">C2206</strain>
    </source>
</reference>
<dbReference type="InterPro" id="IPR011990">
    <property type="entry name" value="TPR-like_helical_dom_sf"/>
</dbReference>
<keyword evidence="1" id="KW-0802">TPR repeat</keyword>
<keyword evidence="3" id="KW-1185">Reference proteome</keyword>
<name>A0A1Z3HKU5_9CYAN</name>
<dbReference type="PROSITE" id="PS50005">
    <property type="entry name" value="TPR"/>
    <property type="match status" value="1"/>
</dbReference>
<accession>A0A1Z3HKU5</accession>
<proteinExistence type="predicted"/>
<dbReference type="PANTHER" id="PTHR37910:SF2">
    <property type="entry name" value="EXPRESSED PROTEIN"/>
    <property type="match status" value="1"/>
</dbReference>
<dbReference type="Gene3D" id="1.25.40.10">
    <property type="entry name" value="Tetratricopeptide repeat domain"/>
    <property type="match status" value="1"/>
</dbReference>
<dbReference type="AlphaFoldDB" id="A0A1Z3HKU5"/>
<evidence type="ECO:0000313" key="3">
    <source>
        <dbReference type="Proteomes" id="UP000191901"/>
    </source>
</evidence>
<dbReference type="SUPFAM" id="SSF48452">
    <property type="entry name" value="TPR-like"/>
    <property type="match status" value="1"/>
</dbReference>
<dbReference type="SMART" id="SM00028">
    <property type="entry name" value="TPR"/>
    <property type="match status" value="3"/>
</dbReference>
<feature type="repeat" description="TPR" evidence="1">
    <location>
        <begin position="91"/>
        <end position="124"/>
    </location>
</feature>
<dbReference type="KEGG" id="hhg:XM38_018680"/>
<dbReference type="EMBL" id="CP021983">
    <property type="protein sequence ID" value="ASC70920.1"/>
    <property type="molecule type" value="Genomic_DNA"/>
</dbReference>
<evidence type="ECO:0000313" key="2">
    <source>
        <dbReference type="EMBL" id="ASC70920.1"/>
    </source>
</evidence>
<gene>
    <name evidence="2" type="ORF">XM38_018680</name>
</gene>
<sequence length="227" mass="24686">MAMFADLARRLSWLFIVFLGIGMITLSGDSRVMAAPESSSASAQQVSDSDGATSETMAELRQKAFATSQAGDFAAADAYWSQLIDYLPQEAALWNNRGNAQAGLGRWSAAWADYRHAVALDPEFALARVNQALASYQLGHPNDAIAELRALVRRYPNFADARAALTAALWAGGQWGEAESHWVAAVGLDERYGDLDWVRTVRRWPPAMVEALEAFLSLGSVTSEDIT</sequence>
<dbReference type="RefSeq" id="WP_225889251.1">
    <property type="nucleotide sequence ID" value="NZ_CP021983.2"/>
</dbReference>
<organism evidence="2 3">
    <name type="scientific">Halomicronema hongdechloris C2206</name>
    <dbReference type="NCBI Taxonomy" id="1641165"/>
    <lineage>
        <taxon>Bacteria</taxon>
        <taxon>Bacillati</taxon>
        <taxon>Cyanobacteriota</taxon>
        <taxon>Cyanophyceae</taxon>
        <taxon>Nodosilineales</taxon>
        <taxon>Nodosilineaceae</taxon>
        <taxon>Halomicronema</taxon>
    </lineage>
</organism>